<feature type="compositionally biased region" description="Basic and acidic residues" evidence="6">
    <location>
        <begin position="394"/>
        <end position="409"/>
    </location>
</feature>
<reference evidence="10" key="1">
    <citation type="submission" date="2023-08" db="EMBL/GenBank/DDBJ databases">
        <authorList>
            <person name="Audoor S."/>
            <person name="Bilcke G."/>
        </authorList>
    </citation>
    <scope>NUCLEOTIDE SEQUENCE</scope>
</reference>
<evidence type="ECO:0000256" key="1">
    <source>
        <dbReference type="ARBA" id="ARBA00022741"/>
    </source>
</evidence>
<dbReference type="GO" id="GO:0005524">
    <property type="term" value="F:ATP binding"/>
    <property type="evidence" value="ECO:0007669"/>
    <property type="project" value="UniProtKB-KW"/>
</dbReference>
<dbReference type="Proteomes" id="UP001295423">
    <property type="component" value="Unassembled WGS sequence"/>
</dbReference>
<evidence type="ECO:0000256" key="3">
    <source>
        <dbReference type="ARBA" id="ARBA00022806"/>
    </source>
</evidence>
<dbReference type="Gene3D" id="3.40.50.300">
    <property type="entry name" value="P-loop containing nucleotide triphosphate hydrolases"/>
    <property type="match status" value="2"/>
</dbReference>
<dbReference type="InterPro" id="IPR011545">
    <property type="entry name" value="DEAD/DEAH_box_helicase_dom"/>
</dbReference>
<evidence type="ECO:0000259" key="8">
    <source>
        <dbReference type="PROSITE" id="PS51192"/>
    </source>
</evidence>
<accession>A0AAD2FF97</accession>
<dbReference type="GO" id="GO:0016787">
    <property type="term" value="F:hydrolase activity"/>
    <property type="evidence" value="ECO:0007669"/>
    <property type="project" value="UniProtKB-KW"/>
</dbReference>
<evidence type="ECO:0008006" key="12">
    <source>
        <dbReference type="Google" id="ProtNLM"/>
    </source>
</evidence>
<protein>
    <recommendedName>
        <fullName evidence="12">RNA helicase</fullName>
    </recommendedName>
</protein>
<feature type="region of interest" description="Disordered" evidence="6">
    <location>
        <begin position="460"/>
        <end position="501"/>
    </location>
</feature>
<dbReference type="GO" id="GO:0003676">
    <property type="term" value="F:nucleic acid binding"/>
    <property type="evidence" value="ECO:0007669"/>
    <property type="project" value="InterPro"/>
</dbReference>
<dbReference type="SUPFAM" id="SSF52540">
    <property type="entry name" value="P-loop containing nucleoside triphosphate hydrolases"/>
    <property type="match status" value="2"/>
</dbReference>
<evidence type="ECO:0000256" key="2">
    <source>
        <dbReference type="ARBA" id="ARBA00022801"/>
    </source>
</evidence>
<dbReference type="InterPro" id="IPR050699">
    <property type="entry name" value="RNA-DNA_Helicase"/>
</dbReference>
<dbReference type="PANTHER" id="PTHR12131:SF1">
    <property type="entry name" value="ATP-DEPENDENT RNA HELICASE SUPV3L1, MITOCHONDRIAL-RELATED"/>
    <property type="match status" value="1"/>
</dbReference>
<organism evidence="10 11">
    <name type="scientific">Cylindrotheca closterium</name>
    <dbReference type="NCBI Taxonomy" id="2856"/>
    <lineage>
        <taxon>Eukaryota</taxon>
        <taxon>Sar</taxon>
        <taxon>Stramenopiles</taxon>
        <taxon>Ochrophyta</taxon>
        <taxon>Bacillariophyta</taxon>
        <taxon>Bacillariophyceae</taxon>
        <taxon>Bacillariophycidae</taxon>
        <taxon>Bacillariales</taxon>
        <taxon>Bacillariaceae</taxon>
        <taxon>Cylindrotheca</taxon>
    </lineage>
</organism>
<feature type="domain" description="Helicase ATP-binding" evidence="8">
    <location>
        <begin position="86"/>
        <end position="258"/>
    </location>
</feature>
<dbReference type="InterPro" id="IPR012961">
    <property type="entry name" value="Ski2/MTR4_C"/>
</dbReference>
<dbReference type="GO" id="GO:0004386">
    <property type="term" value="F:helicase activity"/>
    <property type="evidence" value="ECO:0007669"/>
    <property type="project" value="UniProtKB-KW"/>
</dbReference>
<keyword evidence="11" id="KW-1185">Reference proteome</keyword>
<dbReference type="GO" id="GO:0070478">
    <property type="term" value="P:nuclear-transcribed mRNA catabolic process, 3'-5' exonucleolytic nonsense-mediated decay"/>
    <property type="evidence" value="ECO:0007669"/>
    <property type="project" value="TreeGrafter"/>
</dbReference>
<keyword evidence="4" id="KW-0067">ATP-binding</keyword>
<name>A0AAD2FF97_9STRA</name>
<dbReference type="EMBL" id="CAKOGP040000001">
    <property type="protein sequence ID" value="CAJ1906663.1"/>
    <property type="molecule type" value="Genomic_DNA"/>
</dbReference>
<feature type="coiled-coil region" evidence="5">
    <location>
        <begin position="344"/>
        <end position="371"/>
    </location>
</feature>
<keyword evidence="1" id="KW-0547">Nucleotide-binding</keyword>
<evidence type="ECO:0000313" key="10">
    <source>
        <dbReference type="EMBL" id="CAJ1906663.1"/>
    </source>
</evidence>
<evidence type="ECO:0000256" key="5">
    <source>
        <dbReference type="SAM" id="Coils"/>
    </source>
</evidence>
<keyword evidence="2" id="KW-0378">Hydrolase</keyword>
<dbReference type="SMART" id="SM00490">
    <property type="entry name" value="HELICc"/>
    <property type="match status" value="1"/>
</dbReference>
<comment type="caution">
    <text evidence="10">The sequence shown here is derived from an EMBL/GenBank/DDBJ whole genome shotgun (WGS) entry which is preliminary data.</text>
</comment>
<dbReference type="PROSITE" id="PS51194">
    <property type="entry name" value="HELICASE_CTER"/>
    <property type="match status" value="1"/>
</dbReference>
<evidence type="ECO:0000313" key="11">
    <source>
        <dbReference type="Proteomes" id="UP001295423"/>
    </source>
</evidence>
<sequence>MEPIRRITRSFPVVVLASMLLCQFTPQGWSFPLATSTPRRLPSSSTFATSTEAVDDSDVIDSINLGRSDLAKYFDFPLDDWQLQAGGEILKGNNIIVCAPTGAGKTVCGEMALHAAYDKDLDGVYTTPLKALSNQKYSELRQRFGAKHVGLSTGDVSINRQEARLTVMTTEVYRNIAWRSTGSVDPAIETGSKTNDLKKNAVVVLDELHYMGIPGRGGVWEECIITSPPHTQIIGLSATLPNARQLADWMEAVTGRKTILIDAPGARPVPLKYMFATKEGMYPLFRNPDAGPGSKLGLLGYRDDGISRSMDSDSNSSKKGVLTDLDDLIDEKLPRGLQTNPALEKLAQRRMQRVNEALDRQREKYSRVIDDFDDWDFNGGRGRGRRSSGNRRMSNREERREKDRLLKREMRKSVPSLPVLLERLKEKDLLPAIFFIFSRAGCDQAADNIRSAYKRPRDPFRDVDFDSAEEESNIKKKNKKKNPKKKSSKDGIVEDGDGRKFRMSSDNINEGTFISLMEERQAIISEDDLASASPFRSENWNFYSTSGLLTSKEVETVARRVAQFNADNEEIAFAENVIEQLLFGVGSHHAGMLPAHKAFVETLFRANLMKACFATETLAAGINMPARTTVVCALAKRDGSGMNLLETSNMLQMAGRAGRRGMDTSGTCVIVATPFESHDAAALILTNPIKPITSQFRPSYSLAVNLISRGGGKLDVAKQLVSKSFAMWEKQQTEKKMTKASEEGGLGNIVRSVAEDRFLSLLMEVLERNVKMKNAKHDAAYLEFIVGIFKDRERLKKTSKEYEAAALSLDLEETTLGCLELELKDAIAANPALADGESATEDEKYILEQVDEQRKRVDKVGKRVRKHVFASLATIGNGLMVENDEDCQLLSDTFKSMKPGNPELQADDFVSLAKSGLVVKRKLRKLAKTMPDATPESLLLEASNVIEIKDGTWDDMLAITKTLTAFGCLETTNKTKSDVFDDIEDQVFDVTPAGIDVGMLSFENSLWGFVAMGGTWDVMGMSASYDEFNSAMTSFERDMDFYDDDESKKEESSSMSAPHIEAEDLVNQLLNLSPSEMAGYVSCLVCGDTARSSLSSMDVFTRLVPRQQRSIQVLLDSTDRLMDVQRQFEVDAKASNCQFDVTHCEVVTQWAEGCTWSEALEMSGAAPGDLTRIIGRALDAVRQFGSLKYTPLRKSDTGDAIVDPFSRGIHPELRRKCREAAKAMNRYPVKDPLPFEAEAEDEPSEDEEETGDTESSDDSIEESNESLVDDEGQVDLDDVDSRTV</sequence>
<dbReference type="Pfam" id="PF00271">
    <property type="entry name" value="Helicase_C"/>
    <property type="match status" value="1"/>
</dbReference>
<feature type="region of interest" description="Disordered" evidence="6">
    <location>
        <begin position="1228"/>
        <end position="1284"/>
    </location>
</feature>
<evidence type="ECO:0000256" key="4">
    <source>
        <dbReference type="ARBA" id="ARBA00022840"/>
    </source>
</evidence>
<keyword evidence="7" id="KW-0732">Signal</keyword>
<dbReference type="GO" id="GO:0055087">
    <property type="term" value="C:Ski complex"/>
    <property type="evidence" value="ECO:0007669"/>
    <property type="project" value="TreeGrafter"/>
</dbReference>
<dbReference type="InterPro" id="IPR001650">
    <property type="entry name" value="Helicase_C-like"/>
</dbReference>
<dbReference type="InterPro" id="IPR027417">
    <property type="entry name" value="P-loop_NTPase"/>
</dbReference>
<feature type="region of interest" description="Disordered" evidence="6">
    <location>
        <begin position="380"/>
        <end position="409"/>
    </location>
</feature>
<feature type="domain" description="Helicase C-terminal" evidence="9">
    <location>
        <begin position="509"/>
        <end position="708"/>
    </location>
</feature>
<dbReference type="PROSITE" id="PS51192">
    <property type="entry name" value="HELICASE_ATP_BIND_1"/>
    <property type="match status" value="1"/>
</dbReference>
<dbReference type="Pfam" id="PF00270">
    <property type="entry name" value="DEAD"/>
    <property type="match status" value="1"/>
</dbReference>
<feature type="chain" id="PRO_5041925347" description="RNA helicase" evidence="7">
    <location>
        <begin position="31"/>
        <end position="1284"/>
    </location>
</feature>
<gene>
    <name evidence="10" type="ORF">CYCCA115_LOCUS464</name>
</gene>
<dbReference type="InterPro" id="IPR014001">
    <property type="entry name" value="Helicase_ATP-bd"/>
</dbReference>
<evidence type="ECO:0000256" key="7">
    <source>
        <dbReference type="SAM" id="SignalP"/>
    </source>
</evidence>
<feature type="compositionally biased region" description="Acidic residues" evidence="6">
    <location>
        <begin position="1237"/>
        <end position="1278"/>
    </location>
</feature>
<feature type="compositionally biased region" description="Basic and acidic residues" evidence="6">
    <location>
        <begin position="488"/>
        <end position="500"/>
    </location>
</feature>
<keyword evidence="3" id="KW-0347">Helicase</keyword>
<feature type="signal peptide" evidence="7">
    <location>
        <begin position="1"/>
        <end position="30"/>
    </location>
</feature>
<evidence type="ECO:0000256" key="6">
    <source>
        <dbReference type="SAM" id="MobiDB-lite"/>
    </source>
</evidence>
<keyword evidence="5" id="KW-0175">Coiled coil</keyword>
<feature type="compositionally biased region" description="Basic residues" evidence="6">
    <location>
        <begin position="475"/>
        <end position="487"/>
    </location>
</feature>
<dbReference type="Gene3D" id="1.10.3380.30">
    <property type="match status" value="1"/>
</dbReference>
<dbReference type="Pfam" id="PF08148">
    <property type="entry name" value="DSHCT"/>
    <property type="match status" value="1"/>
</dbReference>
<dbReference type="PANTHER" id="PTHR12131">
    <property type="entry name" value="ATP-DEPENDENT RNA AND DNA HELICASE"/>
    <property type="match status" value="1"/>
</dbReference>
<dbReference type="SMART" id="SM01142">
    <property type="entry name" value="DSHCT"/>
    <property type="match status" value="1"/>
</dbReference>
<proteinExistence type="predicted"/>
<evidence type="ECO:0000259" key="9">
    <source>
        <dbReference type="PROSITE" id="PS51194"/>
    </source>
</evidence>
<dbReference type="SMART" id="SM00487">
    <property type="entry name" value="DEXDc"/>
    <property type="match status" value="1"/>
</dbReference>